<dbReference type="PANTHER" id="PTHR43434:SF19">
    <property type="entry name" value="PHOSPHONOACETALDEHYDE HYDROLASE"/>
    <property type="match status" value="1"/>
</dbReference>
<sequence length="267" mass="27968">MDNHQEAEVGLNYSAVVFDWAGTTVDFGSFAPMGVFVELFAASGIDVSIDEARAPMGLPKRDHIKAMLDAPRIAAAWTTAHGRPAGESDIDDLYRAFLPMNEKVAAHYATLVPGAGEAVAALRAKGLKIGSTTGYTRSIMEHVLPVAAKQGYSPDNLVCSDDLPFGRPTPMGIYKCCLDLGVADARRIVKVDDTEPGIAEGVAAGCLTVGVAMSGNYVGRTVDELSALDEAEIAALRAGASDRLLAAGADHIIDTVADLPALLERLG</sequence>
<proteinExistence type="inferred from homology"/>
<feature type="active site" description="Nucleophile" evidence="1">
    <location>
        <position position="19"/>
    </location>
</feature>
<reference evidence="2" key="1">
    <citation type="submission" date="2022-11" db="EMBL/GenBank/DDBJ databases">
        <title>Hoeflea poritis sp. nov., isolated from scleractinian coral Porites lutea.</title>
        <authorList>
            <person name="Zhang G."/>
            <person name="Wei Q."/>
            <person name="Cai L."/>
        </authorList>
    </citation>
    <scope>NUCLEOTIDE SEQUENCE</scope>
    <source>
        <strain evidence="2">E7-10</strain>
    </source>
</reference>
<dbReference type="InterPro" id="IPR023198">
    <property type="entry name" value="PGP-like_dom2"/>
</dbReference>
<dbReference type="InterPro" id="IPR050155">
    <property type="entry name" value="HAD-like_hydrolase_sf"/>
</dbReference>
<dbReference type="GO" id="GO:0050194">
    <property type="term" value="F:phosphonoacetaldehyde hydrolase activity"/>
    <property type="evidence" value="ECO:0007669"/>
    <property type="project" value="UniProtKB-EC"/>
</dbReference>
<gene>
    <name evidence="1" type="primary">phnX</name>
    <name evidence="2" type="ORF">OOZ53_22630</name>
</gene>
<evidence type="ECO:0000313" key="3">
    <source>
        <dbReference type="Proteomes" id="UP001148313"/>
    </source>
</evidence>
<dbReference type="RefSeq" id="WP_271092024.1">
    <property type="nucleotide sequence ID" value="NZ_JAPJZH010000019.1"/>
</dbReference>
<dbReference type="EMBL" id="JAPJZH010000019">
    <property type="protein sequence ID" value="MDA4848172.1"/>
    <property type="molecule type" value="Genomic_DNA"/>
</dbReference>
<dbReference type="EC" id="3.11.1.1" evidence="1"/>
<dbReference type="InterPro" id="IPR036412">
    <property type="entry name" value="HAD-like_sf"/>
</dbReference>
<accession>A0ABT4VTY8</accession>
<dbReference type="InterPro" id="IPR006323">
    <property type="entry name" value="Phosphonoacetald_hydro"/>
</dbReference>
<dbReference type="Gene3D" id="1.10.150.240">
    <property type="entry name" value="Putative phosphatase, domain 2"/>
    <property type="match status" value="1"/>
</dbReference>
<keyword evidence="1" id="KW-0704">Schiff base</keyword>
<evidence type="ECO:0000256" key="1">
    <source>
        <dbReference type="HAMAP-Rule" id="MF_01375"/>
    </source>
</evidence>
<comment type="similarity">
    <text evidence="1">Belongs to the HAD-like hydrolase superfamily. PhnX family.</text>
</comment>
<dbReference type="SFLD" id="SFLDG01129">
    <property type="entry name" value="C1.5:_HAD__Beta-PGM__Phosphata"/>
    <property type="match status" value="1"/>
</dbReference>
<feature type="active site" description="Schiff-base intermediate with substrate" evidence="1">
    <location>
        <position position="60"/>
    </location>
</feature>
<keyword evidence="3" id="KW-1185">Reference proteome</keyword>
<comment type="function">
    <text evidence="1">Involved in phosphonate degradation.</text>
</comment>
<comment type="cofactor">
    <cofactor evidence="1">
        <name>Mg(2+)</name>
        <dbReference type="ChEBI" id="CHEBI:18420"/>
    </cofactor>
    <text evidence="1">Binds 1 Mg(2+) ion per subunit.</text>
</comment>
<dbReference type="PANTHER" id="PTHR43434">
    <property type="entry name" value="PHOSPHOGLYCOLATE PHOSPHATASE"/>
    <property type="match status" value="1"/>
</dbReference>
<organism evidence="2 3">
    <name type="scientific">Hoeflea poritis</name>
    <dbReference type="NCBI Taxonomy" id="2993659"/>
    <lineage>
        <taxon>Bacteria</taxon>
        <taxon>Pseudomonadati</taxon>
        <taxon>Pseudomonadota</taxon>
        <taxon>Alphaproteobacteria</taxon>
        <taxon>Hyphomicrobiales</taxon>
        <taxon>Rhizobiaceae</taxon>
        <taxon>Hoeflea</taxon>
    </lineage>
</organism>
<dbReference type="SUPFAM" id="SSF56784">
    <property type="entry name" value="HAD-like"/>
    <property type="match status" value="1"/>
</dbReference>
<protein>
    <recommendedName>
        <fullName evidence="1">Phosphonoacetaldehyde hydrolase</fullName>
        <shortName evidence="1">Phosphonatase</shortName>
        <ecNumber evidence="1">3.11.1.1</ecNumber>
    </recommendedName>
    <alternativeName>
        <fullName evidence="1">Phosphonoacetaldehyde phosphonohydrolase</fullName>
    </alternativeName>
</protein>
<comment type="caution">
    <text evidence="2">The sequence shown here is derived from an EMBL/GenBank/DDBJ whole genome shotgun (WGS) entry which is preliminary data.</text>
</comment>
<comment type="subunit">
    <text evidence="1">Homodimer.</text>
</comment>
<dbReference type="Proteomes" id="UP001148313">
    <property type="component" value="Unassembled WGS sequence"/>
</dbReference>
<keyword evidence="1" id="KW-0479">Metal-binding</keyword>
<comment type="catalytic activity">
    <reaction evidence="1">
        <text>phosphonoacetaldehyde + H2O = acetaldehyde + phosphate + H(+)</text>
        <dbReference type="Rhea" id="RHEA:18905"/>
        <dbReference type="ChEBI" id="CHEBI:15343"/>
        <dbReference type="ChEBI" id="CHEBI:15377"/>
        <dbReference type="ChEBI" id="CHEBI:15378"/>
        <dbReference type="ChEBI" id="CHEBI:43474"/>
        <dbReference type="ChEBI" id="CHEBI:58383"/>
        <dbReference type="EC" id="3.11.1.1"/>
    </reaction>
</comment>
<dbReference type="SFLD" id="SFLDS00003">
    <property type="entry name" value="Haloacid_Dehalogenase"/>
    <property type="match status" value="1"/>
</dbReference>
<feature type="binding site" evidence="1">
    <location>
        <position position="19"/>
    </location>
    <ligand>
        <name>Mg(2+)</name>
        <dbReference type="ChEBI" id="CHEBI:18420"/>
    </ligand>
</feature>
<dbReference type="HAMAP" id="MF_01375">
    <property type="entry name" value="PhnX"/>
    <property type="match status" value="1"/>
</dbReference>
<evidence type="ECO:0000313" key="2">
    <source>
        <dbReference type="EMBL" id="MDA4848172.1"/>
    </source>
</evidence>
<feature type="binding site" evidence="1">
    <location>
        <position position="21"/>
    </location>
    <ligand>
        <name>Mg(2+)</name>
        <dbReference type="ChEBI" id="CHEBI:18420"/>
    </ligand>
</feature>
<dbReference type="SFLD" id="SFLDG01135">
    <property type="entry name" value="C1.5.6:_HAD__Beta-PGM__Phospha"/>
    <property type="match status" value="1"/>
</dbReference>
<dbReference type="InterPro" id="IPR023214">
    <property type="entry name" value="HAD_sf"/>
</dbReference>
<dbReference type="Pfam" id="PF00702">
    <property type="entry name" value="Hydrolase"/>
    <property type="match status" value="1"/>
</dbReference>
<feature type="binding site" evidence="1">
    <location>
        <position position="193"/>
    </location>
    <ligand>
        <name>Mg(2+)</name>
        <dbReference type="ChEBI" id="CHEBI:18420"/>
    </ligand>
</feature>
<keyword evidence="1 2" id="KW-0378">Hydrolase</keyword>
<dbReference type="NCBIfam" id="TIGR01422">
    <property type="entry name" value="phosphonatase"/>
    <property type="match status" value="1"/>
</dbReference>
<name>A0ABT4VTY8_9HYPH</name>
<dbReference type="Gene3D" id="3.40.50.1000">
    <property type="entry name" value="HAD superfamily/HAD-like"/>
    <property type="match status" value="1"/>
</dbReference>
<keyword evidence="1" id="KW-0460">Magnesium</keyword>